<accession>A0A4Y9TAU3</accession>
<evidence type="ECO:0000256" key="1">
    <source>
        <dbReference type="SAM" id="SignalP"/>
    </source>
</evidence>
<dbReference type="EMBL" id="SPUM01000007">
    <property type="protein sequence ID" value="TFW35837.1"/>
    <property type="molecule type" value="Genomic_DNA"/>
</dbReference>
<keyword evidence="3" id="KW-1185">Reference proteome</keyword>
<feature type="signal peptide" evidence="1">
    <location>
        <begin position="1"/>
        <end position="22"/>
    </location>
</feature>
<dbReference type="OrthoDB" id="5651975at2"/>
<dbReference type="Proteomes" id="UP000297258">
    <property type="component" value="Unassembled WGS sequence"/>
</dbReference>
<name>A0A4Y9TAU3_9BURK</name>
<comment type="caution">
    <text evidence="2">The sequence shown here is derived from an EMBL/GenBank/DDBJ whole genome shotgun (WGS) entry which is preliminary data.</text>
</comment>
<sequence length="399" mass="42733">MSACLGLALASAWISTPVTAWAQDQAPGADPPPALQPPLATLTPNPKPARFNVGEVGPIYATGVLSGFAQLQSNHLPADHRWRFDINNGQVFLNKPDGLIQFFLQFGYYSLPALGTPYLPAGDATPAFYTPIPQGYLKIAPNENFSVMVGKLPTVIGAETTFTYQNMNVERGLLWNQENAVNRGVQVNYAQGPLSLAFSVNDGFYSGHLSWITGSASYAFDKSNTLAFVGGGNTSHTGVSSTRTPLFQNNQQIYNLIYTHTEGPWVLQPYLQYTHVPRLEQFGARDSASTYGAALLVSYDFGSGDVPAAVRTPGFKLAGRLEYINSTGSIASGAPNLLYGPGSAAWSLTVTPTYQYQNYFVRGELSYVGASDTTPGAAFGADGNKGSQVRGLIELGVLF</sequence>
<protein>
    <submittedName>
        <fullName evidence="2">Porin</fullName>
    </submittedName>
</protein>
<organism evidence="2 3">
    <name type="scientific">Massilia horti</name>
    <dbReference type="NCBI Taxonomy" id="2562153"/>
    <lineage>
        <taxon>Bacteria</taxon>
        <taxon>Pseudomonadati</taxon>
        <taxon>Pseudomonadota</taxon>
        <taxon>Betaproteobacteria</taxon>
        <taxon>Burkholderiales</taxon>
        <taxon>Oxalobacteraceae</taxon>
        <taxon>Telluria group</taxon>
        <taxon>Massilia</taxon>
    </lineage>
</organism>
<dbReference type="SUPFAM" id="SSF56935">
    <property type="entry name" value="Porins"/>
    <property type="match status" value="1"/>
</dbReference>
<reference evidence="2 3" key="1">
    <citation type="submission" date="2019-03" db="EMBL/GenBank/DDBJ databases">
        <title>Draft genome of Massilia hortus sp. nov., a novel bacterial species of the Oxalobacteraceae family.</title>
        <authorList>
            <person name="Peta V."/>
            <person name="Raths R."/>
            <person name="Bucking H."/>
        </authorList>
    </citation>
    <scope>NUCLEOTIDE SEQUENCE [LARGE SCALE GENOMIC DNA]</scope>
    <source>
        <strain evidence="2 3">ONC3</strain>
    </source>
</reference>
<dbReference type="Pfam" id="PF07642">
    <property type="entry name" value="BBP2"/>
    <property type="match status" value="1"/>
</dbReference>
<evidence type="ECO:0000313" key="3">
    <source>
        <dbReference type="Proteomes" id="UP000297258"/>
    </source>
</evidence>
<feature type="chain" id="PRO_5021277348" evidence="1">
    <location>
        <begin position="23"/>
        <end position="399"/>
    </location>
</feature>
<gene>
    <name evidence="2" type="ORF">E4O92_00965</name>
</gene>
<proteinExistence type="predicted"/>
<keyword evidence="1" id="KW-0732">Signal</keyword>
<dbReference type="AlphaFoldDB" id="A0A4Y9TAU3"/>
<dbReference type="InterPro" id="IPR011486">
    <property type="entry name" value="BBP2"/>
</dbReference>
<evidence type="ECO:0000313" key="2">
    <source>
        <dbReference type="EMBL" id="TFW35837.1"/>
    </source>
</evidence>